<organism evidence="4 5">
    <name type="scientific">Caldithrix abyssi DSM 13497</name>
    <dbReference type="NCBI Taxonomy" id="880073"/>
    <lineage>
        <taxon>Bacteria</taxon>
        <taxon>Pseudomonadati</taxon>
        <taxon>Calditrichota</taxon>
        <taxon>Calditrichia</taxon>
        <taxon>Calditrichales</taxon>
        <taxon>Calditrichaceae</taxon>
        <taxon>Caldithrix</taxon>
    </lineage>
</organism>
<dbReference type="InterPro" id="IPR040756">
    <property type="entry name" value="Peptidase_M61_N"/>
</dbReference>
<name>H1XUK1_CALAY</name>
<feature type="domain" description="Peptidase M61 catalytic" evidence="2">
    <location>
        <begin position="295"/>
        <end position="413"/>
    </location>
</feature>
<dbReference type="EMBL" id="CM001402">
    <property type="protein sequence ID" value="EHO40500.1"/>
    <property type="molecule type" value="Genomic_DNA"/>
</dbReference>
<evidence type="ECO:0000313" key="4">
    <source>
        <dbReference type="EMBL" id="EHO40500.1"/>
    </source>
</evidence>
<accession>H1XUK1</accession>
<dbReference type="AlphaFoldDB" id="H1XUK1"/>
<keyword evidence="5" id="KW-1185">Reference proteome</keyword>
<evidence type="ECO:0000256" key="1">
    <source>
        <dbReference type="SAM" id="SignalP"/>
    </source>
</evidence>
<gene>
    <name evidence="4" type="ORF">Calab_0863</name>
</gene>
<feature type="chain" id="PRO_5003557022" evidence="1">
    <location>
        <begin position="27"/>
        <end position="534"/>
    </location>
</feature>
<dbReference type="HOGENOM" id="CLU_022755_0_0_0"/>
<dbReference type="InterPro" id="IPR024191">
    <property type="entry name" value="Peptidase_M61"/>
</dbReference>
<dbReference type="RefSeq" id="WP_006927497.1">
    <property type="nucleotide sequence ID" value="NZ_CM001402.1"/>
</dbReference>
<dbReference type="Gene3D" id="1.10.390.10">
    <property type="entry name" value="Neutral Protease Domain 2"/>
    <property type="match status" value="1"/>
</dbReference>
<dbReference type="Gene3D" id="2.60.40.3650">
    <property type="match status" value="1"/>
</dbReference>
<keyword evidence="1" id="KW-0732">Signal</keyword>
<dbReference type="InterPro" id="IPR027268">
    <property type="entry name" value="Peptidase_M4/M1_CTD_sf"/>
</dbReference>
<feature type="domain" description="Peptidase M61 N-terminal" evidence="3">
    <location>
        <begin position="32"/>
        <end position="195"/>
    </location>
</feature>
<dbReference type="InterPro" id="IPR007963">
    <property type="entry name" value="Peptidase_M61_catalytic"/>
</dbReference>
<dbReference type="Pfam" id="PF17899">
    <property type="entry name" value="Peptidase_M61_N"/>
    <property type="match status" value="1"/>
</dbReference>
<dbReference type="PIRSF" id="PIRSF016493">
    <property type="entry name" value="Glycyl_aminpptds"/>
    <property type="match status" value="1"/>
</dbReference>
<dbReference type="InParanoid" id="H1XUK1"/>
<dbReference type="Pfam" id="PF05299">
    <property type="entry name" value="Peptidase_M61"/>
    <property type="match status" value="1"/>
</dbReference>
<protein>
    <submittedName>
        <fullName evidence="4">Peptidase M61 domain protein</fullName>
    </submittedName>
</protein>
<evidence type="ECO:0000313" key="5">
    <source>
        <dbReference type="Proteomes" id="UP000004671"/>
    </source>
</evidence>
<dbReference type="PaxDb" id="880073-Calab_0863"/>
<reference evidence="4 5" key="1">
    <citation type="submission" date="2011-09" db="EMBL/GenBank/DDBJ databases">
        <title>The permanent draft genome of Caldithrix abyssi DSM 13497.</title>
        <authorList>
            <consortium name="US DOE Joint Genome Institute (JGI-PGF)"/>
            <person name="Lucas S."/>
            <person name="Han J."/>
            <person name="Lapidus A."/>
            <person name="Bruce D."/>
            <person name="Goodwin L."/>
            <person name="Pitluck S."/>
            <person name="Peters L."/>
            <person name="Kyrpides N."/>
            <person name="Mavromatis K."/>
            <person name="Ivanova N."/>
            <person name="Mikhailova N."/>
            <person name="Chertkov O."/>
            <person name="Detter J.C."/>
            <person name="Tapia R."/>
            <person name="Han C."/>
            <person name="Land M."/>
            <person name="Hauser L."/>
            <person name="Markowitz V."/>
            <person name="Cheng J.-F."/>
            <person name="Hugenholtz P."/>
            <person name="Woyke T."/>
            <person name="Wu D."/>
            <person name="Spring S."/>
            <person name="Brambilla E."/>
            <person name="Klenk H.-P."/>
            <person name="Eisen J.A."/>
        </authorList>
    </citation>
    <scope>NUCLEOTIDE SEQUENCE [LARGE SCALE GENOMIC DNA]</scope>
    <source>
        <strain evidence="4 5">DSM 13497</strain>
    </source>
</reference>
<evidence type="ECO:0000259" key="2">
    <source>
        <dbReference type="Pfam" id="PF05299"/>
    </source>
</evidence>
<dbReference type="eggNOG" id="COG3975">
    <property type="taxonomic scope" value="Bacteria"/>
</dbReference>
<evidence type="ECO:0000259" key="3">
    <source>
        <dbReference type="Pfam" id="PF17899"/>
    </source>
</evidence>
<dbReference type="Proteomes" id="UP000004671">
    <property type="component" value="Chromosome"/>
</dbReference>
<dbReference type="SUPFAM" id="SSF55486">
    <property type="entry name" value="Metalloproteases ('zincins'), catalytic domain"/>
    <property type="match status" value="1"/>
</dbReference>
<proteinExistence type="predicted"/>
<feature type="signal peptide" evidence="1">
    <location>
        <begin position="1"/>
        <end position="26"/>
    </location>
</feature>
<sequence length="534" mass="62149" precursor="true">MVFNKRLTKILLLLVLSLCPWSSLLADESVLKYRLIIDQPRQHIASVSIQLAVKEDTLTLAMPAWSPGRYIIYNFAQNVFDLQVKDENNKHIRPILIDKQTWKIPVAGSRQITIRYRVFANTLDGTFSSIDSSGATINGSSVFAYIAERMSSPVELRIDAPDHWQVVCALDPLAKREFKAACYDHLVDSPLEMGKLFTYRFKIQDKDHFLVFRQAIRPELLKPFKRDLKKIIAYFAGLFDGNLPYDHYTFFFHLNENLKHTDGMEHANASRVILRMNVDQVKPDANNDANYDNLIWLSAHEFFHVWNVKRLRPAGLGPFDYSKEVYTPNLWIAEGWTSYYAYLALLRSGIYTQEKFLSELSGRITRYENSPGKAYRTMAETSILSWLFNRRMPRYAETNINQTTYSFYYKGLITGFLLDILLRSQTQSPSTLDDLIRQMWLTFYKNEKSDYFLSGRGYTQQEVERMIINMTGESGQKFLKTAVHSTRPLPYELVQKIGLRLKKEGQRYFLIKEKNSNPQARGLWESFVKRIVTD</sequence>